<accession>A0A7W6ZW22</accession>
<sequence length="109" mass="11899">MKKLFSVLFAASVLATPLAMASEASAAPANKPAVIVEKNVVKKKIVVRKGGWVKGRRLSASDRSRAASVDYRRHRLSAPPRGYHWVRIHNSFLLVGITSGLISKVQIAH</sequence>
<name>A0A7W6ZW22_9HYPH</name>
<feature type="chain" id="PRO_5031490187" evidence="1">
    <location>
        <begin position="22"/>
        <end position="109"/>
    </location>
</feature>
<dbReference type="Gene3D" id="3.10.450.160">
    <property type="entry name" value="inner membrane protein cigr"/>
    <property type="match status" value="1"/>
</dbReference>
<dbReference type="InterPro" id="IPR024572">
    <property type="entry name" value="RcnB"/>
</dbReference>
<evidence type="ECO:0000256" key="1">
    <source>
        <dbReference type="SAM" id="SignalP"/>
    </source>
</evidence>
<dbReference type="Pfam" id="PF11776">
    <property type="entry name" value="RcnB"/>
    <property type="match status" value="1"/>
</dbReference>
<proteinExistence type="predicted"/>
<dbReference type="RefSeq" id="WP_028753026.1">
    <property type="nucleotide sequence ID" value="NZ_JACIIG010000010.1"/>
</dbReference>
<gene>
    <name evidence="2" type="ORF">GGE60_003941</name>
</gene>
<dbReference type="Proteomes" id="UP000543836">
    <property type="component" value="Unassembled WGS sequence"/>
</dbReference>
<feature type="signal peptide" evidence="1">
    <location>
        <begin position="1"/>
        <end position="21"/>
    </location>
</feature>
<keyword evidence="1" id="KW-0732">Signal</keyword>
<evidence type="ECO:0000313" key="3">
    <source>
        <dbReference type="Proteomes" id="UP000543836"/>
    </source>
</evidence>
<dbReference type="EMBL" id="JACIIG010000010">
    <property type="protein sequence ID" value="MBB4569813.1"/>
    <property type="molecule type" value="Genomic_DNA"/>
</dbReference>
<organism evidence="2 3">
    <name type="scientific">Rhizobium leucaenae</name>
    <dbReference type="NCBI Taxonomy" id="29450"/>
    <lineage>
        <taxon>Bacteria</taxon>
        <taxon>Pseudomonadati</taxon>
        <taxon>Pseudomonadota</taxon>
        <taxon>Alphaproteobacteria</taxon>
        <taxon>Hyphomicrobiales</taxon>
        <taxon>Rhizobiaceae</taxon>
        <taxon>Rhizobium/Agrobacterium group</taxon>
        <taxon>Rhizobium</taxon>
    </lineage>
</organism>
<keyword evidence="3" id="KW-1185">Reference proteome</keyword>
<dbReference type="OrthoDB" id="9808839at2"/>
<protein>
    <submittedName>
        <fullName evidence="2">Ni/Co efflux regulator RcnB</fullName>
    </submittedName>
</protein>
<evidence type="ECO:0000313" key="2">
    <source>
        <dbReference type="EMBL" id="MBB4569813.1"/>
    </source>
</evidence>
<reference evidence="2 3" key="1">
    <citation type="submission" date="2020-08" db="EMBL/GenBank/DDBJ databases">
        <title>Genomic Encyclopedia of Type Strains, Phase IV (KMG-V): Genome sequencing to study the core and pangenomes of soil and plant-associated prokaryotes.</title>
        <authorList>
            <person name="Whitman W."/>
        </authorList>
    </citation>
    <scope>NUCLEOTIDE SEQUENCE [LARGE SCALE GENOMIC DNA]</scope>
    <source>
        <strain evidence="2 3">SEMIA 492</strain>
    </source>
</reference>
<dbReference type="AlphaFoldDB" id="A0A7W6ZW22"/>
<comment type="caution">
    <text evidence="2">The sequence shown here is derived from an EMBL/GenBank/DDBJ whole genome shotgun (WGS) entry which is preliminary data.</text>
</comment>